<name>A0A9N8DAB3_9STRA</name>
<feature type="transmembrane region" description="Helical" evidence="6">
    <location>
        <begin position="262"/>
        <end position="280"/>
    </location>
</feature>
<feature type="domain" description="EamA" evidence="7">
    <location>
        <begin position="71"/>
        <end position="210"/>
    </location>
</feature>
<feature type="transmembrane region" description="Helical" evidence="6">
    <location>
        <begin position="300"/>
        <end position="320"/>
    </location>
</feature>
<dbReference type="AlphaFoldDB" id="A0A9N8DAB3"/>
<protein>
    <submittedName>
        <fullName evidence="8">35 member G1</fullName>
    </submittedName>
</protein>
<dbReference type="SUPFAM" id="SSF103481">
    <property type="entry name" value="Multidrug resistance efflux transporter EmrE"/>
    <property type="match status" value="2"/>
</dbReference>
<dbReference type="OrthoDB" id="306876at2759"/>
<feature type="transmembrane region" description="Helical" evidence="6">
    <location>
        <begin position="143"/>
        <end position="164"/>
    </location>
</feature>
<dbReference type="EMBL" id="CAICTM010000054">
    <property type="protein sequence ID" value="CAB9499192.1"/>
    <property type="molecule type" value="Genomic_DNA"/>
</dbReference>
<feature type="region of interest" description="Disordered" evidence="5">
    <location>
        <begin position="1"/>
        <end position="39"/>
    </location>
</feature>
<evidence type="ECO:0000256" key="1">
    <source>
        <dbReference type="ARBA" id="ARBA00004141"/>
    </source>
</evidence>
<proteinExistence type="predicted"/>
<dbReference type="Pfam" id="PF00892">
    <property type="entry name" value="EamA"/>
    <property type="match status" value="2"/>
</dbReference>
<feature type="transmembrane region" description="Helical" evidence="6">
    <location>
        <begin position="332"/>
        <end position="351"/>
    </location>
</feature>
<dbReference type="PANTHER" id="PTHR22911:SF6">
    <property type="entry name" value="SOLUTE CARRIER FAMILY 35 MEMBER G1"/>
    <property type="match status" value="1"/>
</dbReference>
<evidence type="ECO:0000313" key="9">
    <source>
        <dbReference type="Proteomes" id="UP001153069"/>
    </source>
</evidence>
<feature type="transmembrane region" description="Helical" evidence="6">
    <location>
        <begin position="357"/>
        <end position="378"/>
    </location>
</feature>
<gene>
    <name evidence="8" type="ORF">SEMRO_55_G032480.1</name>
</gene>
<dbReference type="Proteomes" id="UP001153069">
    <property type="component" value="Unassembled WGS sequence"/>
</dbReference>
<keyword evidence="4 6" id="KW-0472">Membrane</keyword>
<evidence type="ECO:0000313" key="8">
    <source>
        <dbReference type="EMBL" id="CAB9499192.1"/>
    </source>
</evidence>
<feature type="transmembrane region" description="Helical" evidence="6">
    <location>
        <begin position="197"/>
        <end position="217"/>
    </location>
</feature>
<feature type="transmembrane region" description="Helical" evidence="6">
    <location>
        <begin position="170"/>
        <end position="190"/>
    </location>
</feature>
<dbReference type="GO" id="GO:0016020">
    <property type="term" value="C:membrane"/>
    <property type="evidence" value="ECO:0007669"/>
    <property type="project" value="UniProtKB-SubCell"/>
</dbReference>
<dbReference type="InterPro" id="IPR000620">
    <property type="entry name" value="EamA_dom"/>
</dbReference>
<evidence type="ECO:0000256" key="4">
    <source>
        <dbReference type="ARBA" id="ARBA00023136"/>
    </source>
</evidence>
<dbReference type="PANTHER" id="PTHR22911">
    <property type="entry name" value="ACYL-MALONYL CONDENSING ENZYME-RELATED"/>
    <property type="match status" value="1"/>
</dbReference>
<organism evidence="8 9">
    <name type="scientific">Seminavis robusta</name>
    <dbReference type="NCBI Taxonomy" id="568900"/>
    <lineage>
        <taxon>Eukaryota</taxon>
        <taxon>Sar</taxon>
        <taxon>Stramenopiles</taxon>
        <taxon>Ochrophyta</taxon>
        <taxon>Bacillariophyta</taxon>
        <taxon>Bacillariophyceae</taxon>
        <taxon>Bacillariophycidae</taxon>
        <taxon>Naviculales</taxon>
        <taxon>Naviculaceae</taxon>
        <taxon>Seminavis</taxon>
    </lineage>
</organism>
<keyword evidence="2 6" id="KW-0812">Transmembrane</keyword>
<accession>A0A9N8DAB3</accession>
<comment type="subcellular location">
    <subcellularLocation>
        <location evidence="1">Membrane</location>
        <topology evidence="1">Multi-pass membrane protein</topology>
    </subcellularLocation>
</comment>
<evidence type="ECO:0000259" key="7">
    <source>
        <dbReference type="Pfam" id="PF00892"/>
    </source>
</evidence>
<dbReference type="InterPro" id="IPR037185">
    <property type="entry name" value="EmrE-like"/>
</dbReference>
<feature type="transmembrane region" description="Helical" evidence="6">
    <location>
        <begin position="70"/>
        <end position="90"/>
    </location>
</feature>
<sequence length="421" mass="46393">MSTTMTTKEDQSLLPTISSPKYSDDEEDSEDNRTPLPQQQEHPYFVRTLSLTLSSRNKTNHAPGDQAHSLVGIILIMLGSFSFSCMFLFVKLMQGKANSFTVAFYRALVEIPIALWLCHKSSPNATTSLQDFVGPPGRARRWLLVRGGMGGAAVLCFFYAIQHLSLPDAVTLQFTTPPFAAAFAVCFAGEQWKGSDMIGAVVCLLGVMLIAHPTWLFGDDNNNDEATHEQDSLAAIAVALLGAAFAGLAYMSVRMIGRDADANVMVLYYSCLSLPMTLLGSKYLTTQSWNVWAGATNLRAWDWCWMLCTGLTAYAGQYLVNLGLQYETAATGTLATCSQIVFTYVFEILFLHEPMSLWSFLGTLLIIGFMLIVGILKLNDAELGHDERIAGEPEELAMLFSLEHQHHPPRNSQRQQSSTSN</sequence>
<keyword evidence="9" id="KW-1185">Reference proteome</keyword>
<feature type="domain" description="EamA" evidence="7">
    <location>
        <begin position="235"/>
        <end position="373"/>
    </location>
</feature>
<comment type="caution">
    <text evidence="8">The sequence shown here is derived from an EMBL/GenBank/DDBJ whole genome shotgun (WGS) entry which is preliminary data.</text>
</comment>
<evidence type="ECO:0000256" key="2">
    <source>
        <dbReference type="ARBA" id="ARBA00022692"/>
    </source>
</evidence>
<keyword evidence="3 6" id="KW-1133">Transmembrane helix</keyword>
<evidence type="ECO:0000256" key="6">
    <source>
        <dbReference type="SAM" id="Phobius"/>
    </source>
</evidence>
<evidence type="ECO:0000256" key="3">
    <source>
        <dbReference type="ARBA" id="ARBA00022989"/>
    </source>
</evidence>
<evidence type="ECO:0000256" key="5">
    <source>
        <dbReference type="SAM" id="MobiDB-lite"/>
    </source>
</evidence>
<feature type="transmembrane region" description="Helical" evidence="6">
    <location>
        <begin position="232"/>
        <end position="250"/>
    </location>
</feature>
<reference evidence="8" key="1">
    <citation type="submission" date="2020-06" db="EMBL/GenBank/DDBJ databases">
        <authorList>
            <consortium name="Plant Systems Biology data submission"/>
        </authorList>
    </citation>
    <scope>NUCLEOTIDE SEQUENCE</scope>
    <source>
        <strain evidence="8">D6</strain>
    </source>
</reference>